<sequence length="60" mass="6307">MRIPDVLSTTDLAAASRDIGDAELLSDLSPPPPRESAPELQAVIEERHSSAAAPATARLE</sequence>
<reference evidence="2" key="2">
    <citation type="submission" date="2023-02" db="EMBL/GenBank/DDBJ databases">
        <authorList>
            <person name="Sun Q."/>
            <person name="Mori K."/>
        </authorList>
    </citation>
    <scope>NUCLEOTIDE SEQUENCE</scope>
    <source>
        <strain evidence="2">NBRC 110608</strain>
    </source>
</reference>
<proteinExistence type="predicted"/>
<evidence type="ECO:0000256" key="1">
    <source>
        <dbReference type="SAM" id="MobiDB-lite"/>
    </source>
</evidence>
<name>A0ABN6YR39_9MICO</name>
<reference evidence="2" key="1">
    <citation type="journal article" date="2014" name="Int. J. Syst. Evol. Microbiol.">
        <title>Complete genome of a new Firmicutes species belonging to the dominant human colonic microbiota ('Ruminococcus bicirculans') reveals two chromosomes and a selective capacity to utilize plant glucans.</title>
        <authorList>
            <consortium name="NISC Comparative Sequencing Program"/>
            <person name="Wegmann U."/>
            <person name="Louis P."/>
            <person name="Goesmann A."/>
            <person name="Henrissat B."/>
            <person name="Duncan S.H."/>
            <person name="Flint H.J."/>
        </authorList>
    </citation>
    <scope>NUCLEOTIDE SEQUENCE</scope>
    <source>
        <strain evidence="2">NBRC 110608</strain>
    </source>
</reference>
<protein>
    <submittedName>
        <fullName evidence="2">Uncharacterized protein</fullName>
    </submittedName>
</protein>
<gene>
    <name evidence="2" type="ORF">GCM10025872_32580</name>
</gene>
<evidence type="ECO:0000313" key="2">
    <source>
        <dbReference type="EMBL" id="BDZ59601.1"/>
    </source>
</evidence>
<organism evidence="2">
    <name type="scientific">Barrientosiimonas endolithica</name>
    <dbReference type="NCBI Taxonomy" id="1535208"/>
    <lineage>
        <taxon>Bacteria</taxon>
        <taxon>Bacillati</taxon>
        <taxon>Actinomycetota</taxon>
        <taxon>Actinomycetes</taxon>
        <taxon>Micrococcales</taxon>
        <taxon>Dermacoccaceae</taxon>
        <taxon>Barrientosiimonas</taxon>
    </lineage>
</organism>
<accession>A0ABN6YR39</accession>
<feature type="region of interest" description="Disordered" evidence="1">
    <location>
        <begin position="1"/>
        <end position="38"/>
    </location>
</feature>
<dbReference type="EMBL" id="AP027735">
    <property type="protein sequence ID" value="BDZ59601.1"/>
    <property type="molecule type" value="Genomic_DNA"/>
</dbReference>